<dbReference type="Proteomes" id="UP000504635">
    <property type="component" value="Unplaced"/>
</dbReference>
<dbReference type="InParanoid" id="A0A6J2YVK4"/>
<sequence>MRVLQINANRSIPVHDTAAAVAASKKCDVICITEPNKKICRNGNRNYYHNSNADAMIINFNKNLHVLEYKSGHCYVSLRYLGICIISAYLSPNITFDSFCALMLELQEATLELKQKHPRTKLLITGDFNAKHEVWGGNRPERRGREVLEWCEINNLTVLNDGIYPTLVRTSGTSYIDLSIVCDGLLQMKPIWQVLEDPDVTEHKFIFTEIPSDNSQGKKIRYKYGEINKVKLSEAFKYSIPGKSPTMSAYKMAKIIRATYHKSTPTVRCDEDFQMPYWWNEDIQTNILEVKKKRRRFQRETRNDDLRELYKRTYKEAKQDLSQKIRIAKISSWEKLCDDLQENIYGQAYKIIRSQLKKMPPRVQMDPEEKIKQFKALFVYERQTWTQPNNIQTVIRECDIFCDSDIINAAKDIKINKSPGCDNLPPNVIKTK</sequence>
<reference evidence="3" key="1">
    <citation type="submission" date="2025-08" db="UniProtKB">
        <authorList>
            <consortium name="RefSeq"/>
        </authorList>
    </citation>
    <scope>IDENTIFICATION</scope>
    <source>
        <tissue evidence="3">Gonads</tissue>
    </source>
</reference>
<dbReference type="OrthoDB" id="6783203at2759"/>
<dbReference type="RefSeq" id="XP_030767312.1">
    <property type="nucleotide sequence ID" value="XM_030911452.1"/>
</dbReference>
<dbReference type="GO" id="GO:0003824">
    <property type="term" value="F:catalytic activity"/>
    <property type="evidence" value="ECO:0007669"/>
    <property type="project" value="InterPro"/>
</dbReference>
<dbReference type="InterPro" id="IPR005135">
    <property type="entry name" value="Endo/exonuclease/phosphatase"/>
</dbReference>
<evidence type="ECO:0000313" key="3">
    <source>
        <dbReference type="RefSeq" id="XP_030767312.1"/>
    </source>
</evidence>
<dbReference type="Pfam" id="PF14529">
    <property type="entry name" value="Exo_endo_phos_2"/>
    <property type="match status" value="1"/>
</dbReference>
<dbReference type="PANTHER" id="PTHR33273">
    <property type="entry name" value="DOMAIN-CONTAINING PROTEIN, PUTATIVE-RELATED"/>
    <property type="match status" value="1"/>
</dbReference>
<evidence type="ECO:0000313" key="2">
    <source>
        <dbReference type="Proteomes" id="UP000504635"/>
    </source>
</evidence>
<dbReference type="KEGG" id="soy:115891054"/>
<keyword evidence="2" id="KW-1185">Reference proteome</keyword>
<accession>A0A6J2YVK4</accession>
<dbReference type="SUPFAM" id="SSF56219">
    <property type="entry name" value="DNase I-like"/>
    <property type="match status" value="1"/>
</dbReference>
<proteinExistence type="predicted"/>
<evidence type="ECO:0000259" key="1">
    <source>
        <dbReference type="Pfam" id="PF14529"/>
    </source>
</evidence>
<dbReference type="AlphaFoldDB" id="A0A6J2YVK4"/>
<dbReference type="Gene3D" id="3.60.10.10">
    <property type="entry name" value="Endonuclease/exonuclease/phosphatase"/>
    <property type="match status" value="1"/>
</dbReference>
<organism evidence="2 3">
    <name type="scientific">Sitophilus oryzae</name>
    <name type="common">Rice weevil</name>
    <name type="synonym">Curculio oryzae</name>
    <dbReference type="NCBI Taxonomy" id="7048"/>
    <lineage>
        <taxon>Eukaryota</taxon>
        <taxon>Metazoa</taxon>
        <taxon>Ecdysozoa</taxon>
        <taxon>Arthropoda</taxon>
        <taxon>Hexapoda</taxon>
        <taxon>Insecta</taxon>
        <taxon>Pterygota</taxon>
        <taxon>Neoptera</taxon>
        <taxon>Endopterygota</taxon>
        <taxon>Coleoptera</taxon>
        <taxon>Polyphaga</taxon>
        <taxon>Cucujiformia</taxon>
        <taxon>Curculionidae</taxon>
        <taxon>Dryophthorinae</taxon>
        <taxon>Sitophilus</taxon>
    </lineage>
</organism>
<dbReference type="PANTHER" id="PTHR33273:SF4">
    <property type="entry name" value="ENDONUCLEASE_EXONUCLEASE_PHOSPHATASE DOMAIN-CONTAINING PROTEIN"/>
    <property type="match status" value="1"/>
</dbReference>
<protein>
    <submittedName>
        <fullName evidence="3">Uncharacterized protein LOC115891054</fullName>
    </submittedName>
</protein>
<dbReference type="CDD" id="cd09077">
    <property type="entry name" value="R1-I-EN"/>
    <property type="match status" value="1"/>
</dbReference>
<dbReference type="InterPro" id="IPR036691">
    <property type="entry name" value="Endo/exonu/phosph_ase_sf"/>
</dbReference>
<feature type="domain" description="Endonuclease/exonuclease/phosphatase" evidence="1">
    <location>
        <begin position="83"/>
        <end position="203"/>
    </location>
</feature>
<dbReference type="GeneID" id="115891054"/>
<name>A0A6J2YVK4_SITOR</name>
<gene>
    <name evidence="3" type="primary">LOC115891054</name>
</gene>